<comment type="similarity">
    <text evidence="5">Belongs to the ABC-2 integral membrane protein family.</text>
</comment>
<reference evidence="7" key="1">
    <citation type="submission" date="2022-03" db="EMBL/GenBank/DDBJ databases">
        <title>Complete genome sequence of Caldinitratiruptor microaerophilus.</title>
        <authorList>
            <person name="Mukaiyama R."/>
            <person name="Nishiyama T."/>
            <person name="Ueda K."/>
        </authorList>
    </citation>
    <scope>NUCLEOTIDE SEQUENCE</scope>
    <source>
        <strain evidence="7">JCM 16183</strain>
    </source>
</reference>
<proteinExistence type="inferred from homology"/>
<keyword evidence="8" id="KW-1185">Reference proteome</keyword>
<feature type="transmembrane region" description="Helical" evidence="5">
    <location>
        <begin position="175"/>
        <end position="194"/>
    </location>
</feature>
<dbReference type="RefSeq" id="WP_264843209.1">
    <property type="nucleotide sequence ID" value="NZ_AP025628.1"/>
</dbReference>
<comment type="subcellular location">
    <subcellularLocation>
        <location evidence="5">Cell membrane</location>
        <topology evidence="5">Multi-pass membrane protein</topology>
    </subcellularLocation>
    <subcellularLocation>
        <location evidence="1">Membrane</location>
        <topology evidence="1">Multi-pass membrane protein</topology>
    </subcellularLocation>
</comment>
<dbReference type="PANTHER" id="PTHR43229">
    <property type="entry name" value="NODULATION PROTEIN J"/>
    <property type="match status" value="1"/>
</dbReference>
<evidence type="ECO:0000313" key="8">
    <source>
        <dbReference type="Proteomes" id="UP001163687"/>
    </source>
</evidence>
<dbReference type="InterPro" id="IPR051784">
    <property type="entry name" value="Nod_factor_ABC_transporter"/>
</dbReference>
<feature type="transmembrane region" description="Helical" evidence="5">
    <location>
        <begin position="145"/>
        <end position="163"/>
    </location>
</feature>
<keyword evidence="2 5" id="KW-0812">Transmembrane</keyword>
<evidence type="ECO:0000256" key="3">
    <source>
        <dbReference type="ARBA" id="ARBA00022989"/>
    </source>
</evidence>
<evidence type="ECO:0000256" key="5">
    <source>
        <dbReference type="RuleBase" id="RU361157"/>
    </source>
</evidence>
<accession>A0AA35CIS7</accession>
<evidence type="ECO:0000256" key="2">
    <source>
        <dbReference type="ARBA" id="ARBA00022692"/>
    </source>
</evidence>
<keyword evidence="3 5" id="KW-1133">Transmembrane helix</keyword>
<dbReference type="GO" id="GO:0140359">
    <property type="term" value="F:ABC-type transporter activity"/>
    <property type="evidence" value="ECO:0007669"/>
    <property type="project" value="InterPro"/>
</dbReference>
<dbReference type="PROSITE" id="PS51012">
    <property type="entry name" value="ABC_TM2"/>
    <property type="match status" value="1"/>
</dbReference>
<dbReference type="InterPro" id="IPR013525">
    <property type="entry name" value="ABC2_TM"/>
</dbReference>
<dbReference type="InterPro" id="IPR000412">
    <property type="entry name" value="ABC_2_transport"/>
</dbReference>
<dbReference type="Proteomes" id="UP001163687">
    <property type="component" value="Chromosome"/>
</dbReference>
<dbReference type="PRINTS" id="PR00164">
    <property type="entry name" value="ABC2TRNSPORT"/>
</dbReference>
<gene>
    <name evidence="7" type="ORF">caldi_01830</name>
</gene>
<feature type="transmembrane region" description="Helical" evidence="5">
    <location>
        <begin position="87"/>
        <end position="107"/>
    </location>
</feature>
<name>A0AA35CIS7_9FIRM</name>
<dbReference type="KEGG" id="cmic:caldi_01830"/>
<dbReference type="GO" id="GO:0043190">
    <property type="term" value="C:ATP-binding cassette (ABC) transporter complex"/>
    <property type="evidence" value="ECO:0007669"/>
    <property type="project" value="InterPro"/>
</dbReference>
<feature type="domain" description="ABC transmembrane type-2" evidence="6">
    <location>
        <begin position="52"/>
        <end position="279"/>
    </location>
</feature>
<organism evidence="7 8">
    <name type="scientific">Caldinitratiruptor microaerophilus</name>
    <dbReference type="NCBI Taxonomy" id="671077"/>
    <lineage>
        <taxon>Bacteria</taxon>
        <taxon>Bacillati</taxon>
        <taxon>Bacillota</taxon>
        <taxon>Clostridia</taxon>
        <taxon>Eubacteriales</taxon>
        <taxon>Symbiobacteriaceae</taxon>
        <taxon>Caldinitratiruptor</taxon>
    </lineage>
</organism>
<protein>
    <recommendedName>
        <fullName evidence="5">Transport permease protein</fullName>
    </recommendedName>
</protein>
<evidence type="ECO:0000256" key="1">
    <source>
        <dbReference type="ARBA" id="ARBA00004141"/>
    </source>
</evidence>
<feature type="transmembrane region" description="Helical" evidence="5">
    <location>
        <begin position="49"/>
        <end position="67"/>
    </location>
</feature>
<dbReference type="EMBL" id="AP025628">
    <property type="protein sequence ID" value="BDG59093.1"/>
    <property type="molecule type" value="Genomic_DNA"/>
</dbReference>
<dbReference type="PIRSF" id="PIRSF006648">
    <property type="entry name" value="DrrB"/>
    <property type="match status" value="1"/>
</dbReference>
<feature type="transmembrane region" description="Helical" evidence="5">
    <location>
        <begin position="258"/>
        <end position="276"/>
    </location>
</feature>
<evidence type="ECO:0000259" key="6">
    <source>
        <dbReference type="PROSITE" id="PS51012"/>
    </source>
</evidence>
<dbReference type="Pfam" id="PF01061">
    <property type="entry name" value="ABC2_membrane"/>
    <property type="match status" value="1"/>
</dbReference>
<keyword evidence="5" id="KW-0813">Transport</keyword>
<evidence type="ECO:0000313" key="7">
    <source>
        <dbReference type="EMBL" id="BDG59093.1"/>
    </source>
</evidence>
<dbReference type="PANTHER" id="PTHR43229:SF2">
    <property type="entry name" value="NODULATION PROTEIN J"/>
    <property type="match status" value="1"/>
</dbReference>
<sequence length="282" mass="30905">MEDPSRMLPGAPDAPAGRAERPAWLAEPLQLSWRFAYVWLRNLRVWRRYWFSNLLSSFLEPMLYLIGMGFGLGRHVSGIEGVPYQNFIAPGLVASSAMFAATFECTFGTYVRMVYQKTFDAIIATPVSLDEVIAGELLTGATKSAMYGSVILLVITGAGLVPAPGPRLLLVPPAAFLTGLVFASLAMAVAAAVPQIEMLDYYFTLFITPTFMFSGIFFPLDDLPGWAQRVAGLTPLMHAVRLIRGLVMGRTGHLTGDALWLLVAALVLLPVPVLLMRRRLVR</sequence>
<keyword evidence="4 5" id="KW-0472">Membrane</keyword>
<evidence type="ECO:0000256" key="4">
    <source>
        <dbReference type="ARBA" id="ARBA00023136"/>
    </source>
</evidence>
<keyword evidence="5" id="KW-1003">Cell membrane</keyword>
<feature type="transmembrane region" description="Helical" evidence="5">
    <location>
        <begin position="201"/>
        <end position="220"/>
    </location>
</feature>
<dbReference type="InterPro" id="IPR047817">
    <property type="entry name" value="ABC2_TM_bact-type"/>
</dbReference>
<dbReference type="AlphaFoldDB" id="A0AA35CIS7"/>